<accession>A0A6G4UA61</accession>
<dbReference type="AlphaFoldDB" id="A0A6G4UA61"/>
<evidence type="ECO:0000256" key="1">
    <source>
        <dbReference type="SAM" id="MobiDB-lite"/>
    </source>
</evidence>
<proteinExistence type="predicted"/>
<feature type="region of interest" description="Disordered" evidence="1">
    <location>
        <begin position="382"/>
        <end position="435"/>
    </location>
</feature>
<protein>
    <recommendedName>
        <fullName evidence="4">Glycosyltransferase</fullName>
    </recommendedName>
</protein>
<dbReference type="Proteomes" id="UP000481583">
    <property type="component" value="Unassembled WGS sequence"/>
</dbReference>
<reference evidence="2 3" key="1">
    <citation type="submission" date="2020-02" db="EMBL/GenBank/DDBJ databases">
        <title>Whole-genome analyses of novel actinobacteria.</title>
        <authorList>
            <person name="Sahin N."/>
        </authorList>
    </citation>
    <scope>NUCLEOTIDE SEQUENCE [LARGE SCALE GENOMIC DNA]</scope>
    <source>
        <strain evidence="2 3">A7024</strain>
    </source>
</reference>
<feature type="non-terminal residue" evidence="2">
    <location>
        <position position="435"/>
    </location>
</feature>
<dbReference type="EMBL" id="JAAKZV010000217">
    <property type="protein sequence ID" value="NGN68610.1"/>
    <property type="molecule type" value="Genomic_DNA"/>
</dbReference>
<evidence type="ECO:0000313" key="2">
    <source>
        <dbReference type="EMBL" id="NGN68610.1"/>
    </source>
</evidence>
<keyword evidence="3" id="KW-1185">Reference proteome</keyword>
<organism evidence="2 3">
    <name type="scientific">Streptomyces coryli</name>
    <dbReference type="NCBI Taxonomy" id="1128680"/>
    <lineage>
        <taxon>Bacteria</taxon>
        <taxon>Bacillati</taxon>
        <taxon>Actinomycetota</taxon>
        <taxon>Actinomycetes</taxon>
        <taxon>Kitasatosporales</taxon>
        <taxon>Streptomycetaceae</taxon>
        <taxon>Streptomyces</taxon>
    </lineage>
</organism>
<comment type="caution">
    <text evidence="2">The sequence shown here is derived from an EMBL/GenBank/DDBJ whole genome shotgun (WGS) entry which is preliminary data.</text>
</comment>
<gene>
    <name evidence="2" type="ORF">G5C51_32540</name>
</gene>
<feature type="compositionally biased region" description="Low complexity" evidence="1">
    <location>
        <begin position="382"/>
        <end position="426"/>
    </location>
</feature>
<evidence type="ECO:0000313" key="3">
    <source>
        <dbReference type="Proteomes" id="UP000481583"/>
    </source>
</evidence>
<name>A0A6G4UA61_9ACTN</name>
<evidence type="ECO:0008006" key="4">
    <source>
        <dbReference type="Google" id="ProtNLM"/>
    </source>
</evidence>
<sequence>MAYARDLSTVIMCHPSRRAGAERILDECRPLAARIVEDPEPDGVPSPLRTAKVAWAAVADGASHHLVVQDDVHLRPGFAEHVHTLLERHPGCAVSLGVLWVSPYNSYRVRQAAIGGYPAVRLAPWEWVPSLGLALPADTARELADFLRGFPDVTRDDDEHIAVFCAERGIPVIAPVPHLLDHSTRPSVAGNDHHGVRLAVACVDEPVGTGYWTGPTLDDGVLASGLGYAVELTGSRCHLRIRRSGEREAAEQPFTWPWRPWSQLVGVAEDEITRAAIAAAAAEEPTAEPDSLAAENPPAGLPATLAAEVWAAGYLLGALSPAVAPEPDPAHQLVRDAAARQALRSWITAGLGPDDQATLGDRGHAAATNWCHRAVAAGAARTTGAVSADRTTPAAPAARTTGAASADRTTAGAPAAGTSATAPAADMTATVPVSR</sequence>